<keyword evidence="3" id="KW-0966">Cell projection</keyword>
<name>A0A543KAV7_9RHOB</name>
<keyword evidence="3" id="KW-0969">Cilium</keyword>
<keyword evidence="3" id="KW-0282">Flagellum</keyword>
<dbReference type="AlphaFoldDB" id="A0A543KAV7"/>
<dbReference type="RefSeq" id="WP_142079967.1">
    <property type="nucleotide sequence ID" value="NZ_VFPT01000001.1"/>
</dbReference>
<comment type="caution">
    <text evidence="3">The sequence shown here is derived from an EMBL/GenBank/DDBJ whole genome shotgun (WGS) entry which is preliminary data.</text>
</comment>
<dbReference type="InterPro" id="IPR038610">
    <property type="entry name" value="FliK-like_C_sf"/>
</dbReference>
<evidence type="ECO:0000313" key="3">
    <source>
        <dbReference type="EMBL" id="TQM92220.1"/>
    </source>
</evidence>
<keyword evidence="4" id="KW-1185">Reference proteome</keyword>
<accession>A0A543KAV7</accession>
<evidence type="ECO:0000259" key="2">
    <source>
        <dbReference type="Pfam" id="PF02120"/>
    </source>
</evidence>
<reference evidence="3 4" key="1">
    <citation type="submission" date="2019-06" db="EMBL/GenBank/DDBJ databases">
        <title>Genomic Encyclopedia of Archaeal and Bacterial Type Strains, Phase II (KMG-II): from individual species to whole genera.</title>
        <authorList>
            <person name="Goeker M."/>
        </authorList>
    </citation>
    <scope>NUCLEOTIDE SEQUENCE [LARGE SCALE GENOMIC DNA]</scope>
    <source>
        <strain evidence="3 4">DSM 18423</strain>
    </source>
</reference>
<dbReference type="Gene3D" id="3.30.750.140">
    <property type="match status" value="1"/>
</dbReference>
<dbReference type="Proteomes" id="UP000320582">
    <property type="component" value="Unassembled WGS sequence"/>
</dbReference>
<feature type="domain" description="Flagellar hook-length control protein-like C-terminal" evidence="2">
    <location>
        <begin position="428"/>
        <end position="499"/>
    </location>
</feature>
<feature type="region of interest" description="Disordered" evidence="1">
    <location>
        <begin position="110"/>
        <end position="131"/>
    </location>
</feature>
<dbReference type="OrthoDB" id="7203912at2"/>
<proteinExistence type="predicted"/>
<gene>
    <name evidence="3" type="ORF">BD293_0813</name>
</gene>
<organism evidence="3 4">
    <name type="scientific">Roseinatronobacter monicus</name>
    <dbReference type="NCBI Taxonomy" id="393481"/>
    <lineage>
        <taxon>Bacteria</taxon>
        <taxon>Pseudomonadati</taxon>
        <taxon>Pseudomonadota</taxon>
        <taxon>Alphaproteobacteria</taxon>
        <taxon>Rhodobacterales</taxon>
        <taxon>Paracoccaceae</taxon>
        <taxon>Roseinatronobacter</taxon>
    </lineage>
</organism>
<dbReference type="Pfam" id="PF02120">
    <property type="entry name" value="Flg_hook"/>
    <property type="match status" value="1"/>
</dbReference>
<evidence type="ECO:0000256" key="1">
    <source>
        <dbReference type="SAM" id="MobiDB-lite"/>
    </source>
</evidence>
<protein>
    <submittedName>
        <fullName evidence="3">Flagellar hook-length control protein FliK</fullName>
    </submittedName>
</protein>
<dbReference type="InterPro" id="IPR021136">
    <property type="entry name" value="Flagellar_hook_control-like_C"/>
</dbReference>
<sequence>MSEMQIMKPGEATSHAARKGMTVLASADDQPSFREHLHPVVDKAVSWGPHRQEALILSERGDGPKAGTRTPLARMIAPPAFGAVTSLRSEADPTDLLDALFQEPPALPVRLSEPDRFHNPRNGGAVDDTVEMGGVDDPDFEADLHASHREDTASWHAGRLPEGEVFDGEPAAAHVKEQGHLRIDADLTGAQPVRHVAQDAAAGMAHLLQPDLPARQTDAPETFVPADQVLTRDADRPDVPRIGNPPLVILADDARKDALIDRKPDLSARHGTHLYVASAGADQNGSSPPPARLNAIATSRAELRTDDLKTHVRSQVLFEAKISTPLVADDLGRSMLPIKNRVPLEQMTTTGPMPNIAPLAAHKLPPDLRQNNILASGFTRGGAEDLVSASTISFSTVDGGYSKPRLPIGQHLAPTIWAQVSGAIAHSTTKSFQIQLAPLELGRVRVTMNATDAGVQVIIFAERPETLELMRKFSADFERELKDLGYDSLDMKFSHQQTADHQFQKRLHADEPDQLPKPALPAESLVGPVNVSVWTGMDIRV</sequence>
<evidence type="ECO:0000313" key="4">
    <source>
        <dbReference type="Proteomes" id="UP000320582"/>
    </source>
</evidence>
<dbReference type="EMBL" id="VFPT01000001">
    <property type="protein sequence ID" value="TQM92220.1"/>
    <property type="molecule type" value="Genomic_DNA"/>
</dbReference>